<keyword evidence="3" id="KW-1185">Reference proteome</keyword>
<dbReference type="GO" id="GO:0003995">
    <property type="term" value="F:acyl-CoA dehydrogenase activity"/>
    <property type="evidence" value="ECO:0007669"/>
    <property type="project" value="InterPro"/>
</dbReference>
<reference evidence="2 3" key="1">
    <citation type="submission" date="2019-02" db="EMBL/GenBank/DDBJ databases">
        <title>Genomic Encyclopedia of Type Strains, Phase IV (KMG-IV): sequencing the most valuable type-strain genomes for metagenomic binning, comparative biology and taxonomic classification.</title>
        <authorList>
            <person name="Goeker M."/>
        </authorList>
    </citation>
    <scope>NUCLEOTIDE SEQUENCE [LARGE SCALE GENOMIC DNA]</scope>
    <source>
        <strain evidence="2 3">DSM 17196</strain>
    </source>
</reference>
<comment type="caution">
    <text evidence="2">The sequence shown here is derived from an EMBL/GenBank/DDBJ whole genome shotgun (WGS) entry which is preliminary data.</text>
</comment>
<dbReference type="GO" id="GO:0008218">
    <property type="term" value="P:bioluminescence"/>
    <property type="evidence" value="ECO:0007669"/>
    <property type="project" value="InterPro"/>
</dbReference>
<accession>A0A4Q7P2Q9</accession>
<evidence type="ECO:0000313" key="3">
    <source>
        <dbReference type="Proteomes" id="UP000292262"/>
    </source>
</evidence>
<protein>
    <submittedName>
        <fullName evidence="2">Acyl-CoA reductase LuxC</fullName>
    </submittedName>
</protein>
<evidence type="ECO:0000313" key="2">
    <source>
        <dbReference type="EMBL" id="RZS93660.1"/>
    </source>
</evidence>
<dbReference type="AlphaFoldDB" id="A0A4Q7P2Q9"/>
<proteinExistence type="predicted"/>
<sequence>MGLTQRIHAFAKLGSFLDQFKTTGYQKVTSLDLNTSFYDKFVQKIESASHYNGWFTKDNMLFAIEQWAAALQQTNLEEWLSRYAIPEVTPKKVGVIMAGNIPLVGFHDFLCVLISGHHIIVKQSSNDAPLLPLISKILIAIDKDFENKIAFTEDRMNDFDAIIATGSNNTARYFEYYFKDVPSIIRKNRNSVAILTGEETPEQLHQLGEDIFRYYGLGCRSVSKLFVPKDYDFDKFFKSIYLYHDIIEGNKYANNYDYNKAVYLMSDFKLLENGFLILKEDTSYSSPIGTLFYEKYDELDELLQQLQADEEKIQCIVGNQDIDKQVKFGQTQTPQLIDYADGVDTIEFLIKIQ</sequence>
<gene>
    <name evidence="2" type="ORF">EV197_2240</name>
</gene>
<name>A0A4Q7P2Q9_9FLAO</name>
<dbReference type="OrthoDB" id="1522941at2"/>
<evidence type="ECO:0000256" key="1">
    <source>
        <dbReference type="ARBA" id="ARBA00022857"/>
    </source>
</evidence>
<dbReference type="InterPro" id="IPR008670">
    <property type="entry name" value="CoA_reduct_LuxC"/>
</dbReference>
<dbReference type="Pfam" id="PF05893">
    <property type="entry name" value="LuxC"/>
    <property type="match status" value="1"/>
</dbReference>
<keyword evidence="1" id="KW-0521">NADP</keyword>
<dbReference type="SUPFAM" id="SSF53720">
    <property type="entry name" value="ALDH-like"/>
    <property type="match status" value="1"/>
</dbReference>
<organism evidence="2 3">
    <name type="scientific">Aquimarina brevivitae</name>
    <dbReference type="NCBI Taxonomy" id="323412"/>
    <lineage>
        <taxon>Bacteria</taxon>
        <taxon>Pseudomonadati</taxon>
        <taxon>Bacteroidota</taxon>
        <taxon>Flavobacteriia</taxon>
        <taxon>Flavobacteriales</taxon>
        <taxon>Flavobacteriaceae</taxon>
        <taxon>Aquimarina</taxon>
    </lineage>
</organism>
<dbReference type="Proteomes" id="UP000292262">
    <property type="component" value="Unassembled WGS sequence"/>
</dbReference>
<dbReference type="InterPro" id="IPR016161">
    <property type="entry name" value="Ald_DH/histidinol_DH"/>
</dbReference>
<dbReference type="RefSeq" id="WP_130286777.1">
    <property type="nucleotide sequence ID" value="NZ_SGXE01000002.1"/>
</dbReference>
<dbReference type="EMBL" id="SGXE01000002">
    <property type="protein sequence ID" value="RZS93660.1"/>
    <property type="molecule type" value="Genomic_DNA"/>
</dbReference>